<proteinExistence type="predicted"/>
<organism evidence="2 3">
    <name type="scientific">Lujinxingia litoralis</name>
    <dbReference type="NCBI Taxonomy" id="2211119"/>
    <lineage>
        <taxon>Bacteria</taxon>
        <taxon>Deltaproteobacteria</taxon>
        <taxon>Bradymonadales</taxon>
        <taxon>Lujinxingiaceae</taxon>
        <taxon>Lujinxingia</taxon>
    </lineage>
</organism>
<name>A0A328C6W8_9DELT</name>
<dbReference type="Proteomes" id="UP000249169">
    <property type="component" value="Unassembled WGS sequence"/>
</dbReference>
<evidence type="ECO:0000313" key="2">
    <source>
        <dbReference type="EMBL" id="RAL23583.1"/>
    </source>
</evidence>
<accession>A0A328C6W8</accession>
<feature type="region of interest" description="Disordered" evidence="1">
    <location>
        <begin position="1"/>
        <end position="80"/>
    </location>
</feature>
<sequence length="80" mass="9481">MTETPRWHRRSDGAGGRTRRRQRRPLNRRCRRHHRLRAERSPRSPCTVGRPQQSQGLAWRRVPGRAGSRLRRVLSEHGRG</sequence>
<comment type="caution">
    <text evidence="2">The sequence shown here is derived from an EMBL/GenBank/DDBJ whole genome shotgun (WGS) entry which is preliminary data.</text>
</comment>
<dbReference type="EMBL" id="QHKO01000002">
    <property type="protein sequence ID" value="RAL23583.1"/>
    <property type="molecule type" value="Genomic_DNA"/>
</dbReference>
<feature type="compositionally biased region" description="Basic residues" evidence="1">
    <location>
        <begin position="17"/>
        <end position="37"/>
    </location>
</feature>
<evidence type="ECO:0000313" key="3">
    <source>
        <dbReference type="Proteomes" id="UP000249169"/>
    </source>
</evidence>
<keyword evidence="3" id="KW-1185">Reference proteome</keyword>
<gene>
    <name evidence="2" type="ORF">DL240_05335</name>
</gene>
<reference evidence="2 3" key="1">
    <citation type="submission" date="2018-05" db="EMBL/GenBank/DDBJ databases">
        <title>Lujinxingia marina gen. nov. sp. nov., a new facultative anaerobic member of the class Deltaproteobacteria, and proposal of Lujinxingaceae fam. nov.</title>
        <authorList>
            <person name="Li C.-M."/>
        </authorList>
    </citation>
    <scope>NUCLEOTIDE SEQUENCE [LARGE SCALE GENOMIC DNA]</scope>
    <source>
        <strain evidence="2 3">B210</strain>
    </source>
</reference>
<dbReference type="AlphaFoldDB" id="A0A328C6W8"/>
<protein>
    <submittedName>
        <fullName evidence="2">Uncharacterized protein</fullName>
    </submittedName>
</protein>
<evidence type="ECO:0000256" key="1">
    <source>
        <dbReference type="SAM" id="MobiDB-lite"/>
    </source>
</evidence>